<evidence type="ECO:0000256" key="3">
    <source>
        <dbReference type="ARBA" id="ARBA00022691"/>
    </source>
</evidence>
<dbReference type="GO" id="GO:0008168">
    <property type="term" value="F:methyltransferase activity"/>
    <property type="evidence" value="ECO:0007669"/>
    <property type="project" value="UniProtKB-KW"/>
</dbReference>
<organism evidence="5 6">
    <name type="scientific">Tamaricihabitans halophyticus</name>
    <dbReference type="NCBI Taxonomy" id="1262583"/>
    <lineage>
        <taxon>Bacteria</taxon>
        <taxon>Bacillati</taxon>
        <taxon>Actinomycetota</taxon>
        <taxon>Actinomycetes</taxon>
        <taxon>Pseudonocardiales</taxon>
        <taxon>Pseudonocardiaceae</taxon>
        <taxon>Tamaricihabitans</taxon>
    </lineage>
</organism>
<dbReference type="PANTHER" id="PTHR43464">
    <property type="entry name" value="METHYLTRANSFERASE"/>
    <property type="match status" value="1"/>
</dbReference>
<evidence type="ECO:0000256" key="2">
    <source>
        <dbReference type="ARBA" id="ARBA00022679"/>
    </source>
</evidence>
<comment type="caution">
    <text evidence="5">The sequence shown here is derived from an EMBL/GenBank/DDBJ whole genome shotgun (WGS) entry which is preliminary data.</text>
</comment>
<evidence type="ECO:0000259" key="4">
    <source>
        <dbReference type="Pfam" id="PF08242"/>
    </source>
</evidence>
<dbReference type="AlphaFoldDB" id="A0A4R2Q6X6"/>
<dbReference type="EMBL" id="SLXQ01000021">
    <property type="protein sequence ID" value="TCP43628.1"/>
    <property type="molecule type" value="Genomic_DNA"/>
</dbReference>
<reference evidence="5 6" key="1">
    <citation type="submission" date="2019-03" db="EMBL/GenBank/DDBJ databases">
        <title>Genomic Encyclopedia of Type Strains, Phase IV (KMG-IV): sequencing the most valuable type-strain genomes for metagenomic binning, comparative biology and taxonomic classification.</title>
        <authorList>
            <person name="Goeker M."/>
        </authorList>
    </citation>
    <scope>NUCLEOTIDE SEQUENCE [LARGE SCALE GENOMIC DNA]</scope>
    <source>
        <strain evidence="5 6">DSM 45765</strain>
    </source>
</reference>
<dbReference type="Gene3D" id="3.40.50.150">
    <property type="entry name" value="Vaccinia Virus protein VP39"/>
    <property type="match status" value="1"/>
</dbReference>
<dbReference type="CDD" id="cd02440">
    <property type="entry name" value="AdoMet_MTases"/>
    <property type="match status" value="1"/>
</dbReference>
<gene>
    <name evidence="5" type="ORF">EV191_12125</name>
</gene>
<keyword evidence="2 5" id="KW-0808">Transferase</keyword>
<feature type="domain" description="Methyltransferase type 12" evidence="4">
    <location>
        <begin position="52"/>
        <end position="155"/>
    </location>
</feature>
<dbReference type="InterPro" id="IPR029063">
    <property type="entry name" value="SAM-dependent_MTases_sf"/>
</dbReference>
<keyword evidence="6" id="KW-1185">Reference proteome</keyword>
<name>A0A4R2Q6X6_9PSEU</name>
<sequence length="294" mass="31539">MGAHTHDDVDWAAKLPIFQRSDRLHMRAHREIADRLLESLASAAPRARPTVLDIGCGAGGMAAALTARLADSGGGTVVVVDAVPELLIEAENAVRAAAKGHVEVRAVRADVADDALAELVPAADLVWASRVVHHLPDQQAGLRRLAGLLREGGLLAIGEGGLPPSYLPWDVGVGEPGFQQRLDAARDQWFGRLRAGISEVVRMPYGWSAALGKADLREVSAFSVLTDHPAPAAAEVRDWVVDRVSWLAESGHDWLTEQDRATAARLTDPADSAYLGDRDDVFLLVADSVHYGWK</sequence>
<dbReference type="PANTHER" id="PTHR43464:SF19">
    <property type="entry name" value="UBIQUINONE BIOSYNTHESIS O-METHYLTRANSFERASE, MITOCHONDRIAL"/>
    <property type="match status" value="1"/>
</dbReference>
<keyword evidence="3" id="KW-0949">S-adenosyl-L-methionine</keyword>
<keyword evidence="1 5" id="KW-0489">Methyltransferase</keyword>
<proteinExistence type="predicted"/>
<dbReference type="InterPro" id="IPR013217">
    <property type="entry name" value="Methyltransf_12"/>
</dbReference>
<protein>
    <submittedName>
        <fullName evidence="5">Methyltransferase family protein</fullName>
    </submittedName>
</protein>
<evidence type="ECO:0000256" key="1">
    <source>
        <dbReference type="ARBA" id="ARBA00022603"/>
    </source>
</evidence>
<dbReference type="GO" id="GO:0032259">
    <property type="term" value="P:methylation"/>
    <property type="evidence" value="ECO:0007669"/>
    <property type="project" value="UniProtKB-KW"/>
</dbReference>
<dbReference type="RefSeq" id="WP_132880607.1">
    <property type="nucleotide sequence ID" value="NZ_SLXQ01000021.1"/>
</dbReference>
<accession>A0A4R2Q6X6</accession>
<dbReference type="Pfam" id="PF08242">
    <property type="entry name" value="Methyltransf_12"/>
    <property type="match status" value="1"/>
</dbReference>
<evidence type="ECO:0000313" key="5">
    <source>
        <dbReference type="EMBL" id="TCP43628.1"/>
    </source>
</evidence>
<dbReference type="OrthoDB" id="3382693at2"/>
<dbReference type="SUPFAM" id="SSF53335">
    <property type="entry name" value="S-adenosyl-L-methionine-dependent methyltransferases"/>
    <property type="match status" value="1"/>
</dbReference>
<evidence type="ECO:0000313" key="6">
    <source>
        <dbReference type="Proteomes" id="UP000294911"/>
    </source>
</evidence>
<dbReference type="Proteomes" id="UP000294911">
    <property type="component" value="Unassembled WGS sequence"/>
</dbReference>